<sequence>MLNLTATLPSTYLRLTVKQVSEMGFDVTDLLIQKGLDPDDLDDPSASLTVHQYCQLIESMLVITNEPELGLLVGKRMMFNTHGVLGFAAVNCENYLQLLNLGQKFLSVRTGQLISIDYDIVGSNAHINMYEYSPDELSGRFTAEVFAAALKNVVNFVSGSSSKILAVNFSFPRVEGSNVAESFFNCPVHYNQTNNYLVVSVETLSEPLTTFGNTTPGQTTNLCEPQLSVVTNSSTYQERVRNIMRERGQQLPSLSMLASRFNMTTRSLHRRLKHDGTSYKRLVEEIKHERAVKMLRQSTHTIQEIAYDLGYTDVANFRRAFKRWENMSPMAYRESVLSNKSRKPF</sequence>
<dbReference type="EMBL" id="LYBM01000003">
    <property type="protein sequence ID" value="ODA35627.1"/>
    <property type="molecule type" value="Genomic_DNA"/>
</dbReference>
<evidence type="ECO:0000256" key="2">
    <source>
        <dbReference type="ARBA" id="ARBA00023125"/>
    </source>
</evidence>
<dbReference type="Proteomes" id="UP000094936">
    <property type="component" value="Unassembled WGS sequence"/>
</dbReference>
<dbReference type="InterPro" id="IPR018060">
    <property type="entry name" value="HTH_AraC"/>
</dbReference>
<keyword evidence="2" id="KW-0238">DNA-binding</keyword>
<dbReference type="PANTHER" id="PTHR47894">
    <property type="entry name" value="HTH-TYPE TRANSCRIPTIONAL REGULATOR GADX"/>
    <property type="match status" value="1"/>
</dbReference>
<dbReference type="SMART" id="SM00342">
    <property type="entry name" value="HTH_ARAC"/>
    <property type="match status" value="1"/>
</dbReference>
<keyword evidence="1" id="KW-0805">Transcription regulation</keyword>
<accession>A0A1C3EQW1</accession>
<evidence type="ECO:0000259" key="4">
    <source>
        <dbReference type="PROSITE" id="PS01124"/>
    </source>
</evidence>
<reference evidence="5 6" key="1">
    <citation type="submission" date="2016-05" db="EMBL/GenBank/DDBJ databases">
        <title>Genomic Taxonomy of the Vibrionaceae.</title>
        <authorList>
            <person name="Gomez-Gil B."/>
            <person name="Enciso-Ibarra J."/>
        </authorList>
    </citation>
    <scope>NUCLEOTIDE SEQUENCE [LARGE SCALE GENOMIC DNA]</scope>
    <source>
        <strain evidence="5 6">CAIM 1920</strain>
    </source>
</reference>
<dbReference type="STRING" id="1080227.A8L45_03135"/>
<evidence type="ECO:0000313" key="6">
    <source>
        <dbReference type="Proteomes" id="UP000094936"/>
    </source>
</evidence>
<name>A0A1C3EQW1_9GAMM</name>
<dbReference type="AlphaFoldDB" id="A0A1C3EQW1"/>
<proteinExistence type="predicted"/>
<dbReference type="GO" id="GO:0005829">
    <property type="term" value="C:cytosol"/>
    <property type="evidence" value="ECO:0007669"/>
    <property type="project" value="TreeGrafter"/>
</dbReference>
<dbReference type="RefSeq" id="WP_068899128.1">
    <property type="nucleotide sequence ID" value="NZ_JBHUIF010000020.1"/>
</dbReference>
<dbReference type="InterPro" id="IPR009057">
    <property type="entry name" value="Homeodomain-like_sf"/>
</dbReference>
<dbReference type="Pfam" id="PF12625">
    <property type="entry name" value="Arabinose_bd"/>
    <property type="match status" value="1"/>
</dbReference>
<gene>
    <name evidence="5" type="ORF">A8L45_03135</name>
</gene>
<dbReference type="PANTHER" id="PTHR47894:SF1">
    <property type="entry name" value="HTH-TYPE TRANSCRIPTIONAL REGULATOR VQSM"/>
    <property type="match status" value="1"/>
</dbReference>
<dbReference type="InterPro" id="IPR032687">
    <property type="entry name" value="AraC-type_N"/>
</dbReference>
<dbReference type="Pfam" id="PF12833">
    <property type="entry name" value="HTH_18"/>
    <property type="match status" value="1"/>
</dbReference>
<dbReference type="GO" id="GO:0003700">
    <property type="term" value="F:DNA-binding transcription factor activity"/>
    <property type="evidence" value="ECO:0007669"/>
    <property type="project" value="InterPro"/>
</dbReference>
<protein>
    <recommendedName>
        <fullName evidence="4">HTH araC/xylS-type domain-containing protein</fullName>
    </recommendedName>
</protein>
<keyword evidence="6" id="KW-1185">Reference proteome</keyword>
<keyword evidence="3" id="KW-0804">Transcription</keyword>
<feature type="domain" description="HTH araC/xylS-type" evidence="4">
    <location>
        <begin position="238"/>
        <end position="335"/>
    </location>
</feature>
<dbReference type="SUPFAM" id="SSF46689">
    <property type="entry name" value="Homeodomain-like"/>
    <property type="match status" value="1"/>
</dbReference>
<dbReference type="Gene3D" id="1.10.10.60">
    <property type="entry name" value="Homeodomain-like"/>
    <property type="match status" value="1"/>
</dbReference>
<evidence type="ECO:0000256" key="1">
    <source>
        <dbReference type="ARBA" id="ARBA00023015"/>
    </source>
</evidence>
<evidence type="ECO:0000256" key="3">
    <source>
        <dbReference type="ARBA" id="ARBA00023163"/>
    </source>
</evidence>
<organism evidence="5 6">
    <name type="scientific">Veronia pacifica</name>
    <dbReference type="NCBI Taxonomy" id="1080227"/>
    <lineage>
        <taxon>Bacteria</taxon>
        <taxon>Pseudomonadati</taxon>
        <taxon>Pseudomonadota</taxon>
        <taxon>Gammaproteobacteria</taxon>
        <taxon>Vibrionales</taxon>
        <taxon>Vibrionaceae</taxon>
        <taxon>Veronia</taxon>
    </lineage>
</organism>
<dbReference type="GO" id="GO:0000976">
    <property type="term" value="F:transcription cis-regulatory region binding"/>
    <property type="evidence" value="ECO:0007669"/>
    <property type="project" value="TreeGrafter"/>
</dbReference>
<evidence type="ECO:0000313" key="5">
    <source>
        <dbReference type="EMBL" id="ODA35627.1"/>
    </source>
</evidence>
<dbReference type="PROSITE" id="PS01124">
    <property type="entry name" value="HTH_ARAC_FAMILY_2"/>
    <property type="match status" value="1"/>
</dbReference>
<comment type="caution">
    <text evidence="5">The sequence shown here is derived from an EMBL/GenBank/DDBJ whole genome shotgun (WGS) entry which is preliminary data.</text>
</comment>